<proteinExistence type="predicted"/>
<dbReference type="AlphaFoldDB" id="A0A0D7BGR1"/>
<evidence type="ECO:0008006" key="3">
    <source>
        <dbReference type="Google" id="ProtNLM"/>
    </source>
</evidence>
<evidence type="ECO:0000313" key="1">
    <source>
        <dbReference type="EMBL" id="KIY69380.1"/>
    </source>
</evidence>
<protein>
    <recommendedName>
        <fullName evidence="3">F-box domain-containing protein</fullName>
    </recommendedName>
</protein>
<dbReference type="Proteomes" id="UP000054007">
    <property type="component" value="Unassembled WGS sequence"/>
</dbReference>
<name>A0A0D7BGR1_9AGAR</name>
<dbReference type="OrthoDB" id="3145912at2759"/>
<gene>
    <name evidence="1" type="ORF">CYLTODRAFT_420777</name>
</gene>
<accession>A0A0D7BGR1</accession>
<keyword evidence="2" id="KW-1185">Reference proteome</keyword>
<organism evidence="1 2">
    <name type="scientific">Cylindrobasidium torrendii FP15055 ss-10</name>
    <dbReference type="NCBI Taxonomy" id="1314674"/>
    <lineage>
        <taxon>Eukaryota</taxon>
        <taxon>Fungi</taxon>
        <taxon>Dikarya</taxon>
        <taxon>Basidiomycota</taxon>
        <taxon>Agaricomycotina</taxon>
        <taxon>Agaricomycetes</taxon>
        <taxon>Agaricomycetidae</taxon>
        <taxon>Agaricales</taxon>
        <taxon>Marasmiineae</taxon>
        <taxon>Physalacriaceae</taxon>
        <taxon>Cylindrobasidium</taxon>
    </lineage>
</organism>
<sequence>MTDLPFELLSQIVGYAARLDTETALALCLVNKTVRSWAEPVLYHTIIVNSPELDKRLLTCLKLRIAHDPSFFERNTRNLIFGHKFTLYTGLYLSFIMTRLRGLERISITGRFRENSAGLPPWTEVLEACSSHLTHLHVDDSSLLLKPETLVQTVTHLLSPSLKEIDWISKSPNAAGDAWGRLTHVAVTAILHRRFWDPAHHCYWDELKHHIDDPDNRLFDMNYFINAPEDFDFAPNMELWIVVLPTQFPFAGSQLSPDPRVVTVLVPWIYAGSMQRAVWNDFTDRVLGRERLLPGEMDIWQYGDLAKDSADRMFAASP</sequence>
<evidence type="ECO:0000313" key="2">
    <source>
        <dbReference type="Proteomes" id="UP000054007"/>
    </source>
</evidence>
<reference evidence="1 2" key="1">
    <citation type="journal article" date="2015" name="Fungal Genet. Biol.">
        <title>Evolution of novel wood decay mechanisms in Agaricales revealed by the genome sequences of Fistulina hepatica and Cylindrobasidium torrendii.</title>
        <authorList>
            <person name="Floudas D."/>
            <person name="Held B.W."/>
            <person name="Riley R."/>
            <person name="Nagy L.G."/>
            <person name="Koehler G."/>
            <person name="Ransdell A.S."/>
            <person name="Younus H."/>
            <person name="Chow J."/>
            <person name="Chiniquy J."/>
            <person name="Lipzen A."/>
            <person name="Tritt A."/>
            <person name="Sun H."/>
            <person name="Haridas S."/>
            <person name="LaButti K."/>
            <person name="Ohm R.A."/>
            <person name="Kues U."/>
            <person name="Blanchette R.A."/>
            <person name="Grigoriev I.V."/>
            <person name="Minto R.E."/>
            <person name="Hibbett D.S."/>
        </authorList>
    </citation>
    <scope>NUCLEOTIDE SEQUENCE [LARGE SCALE GENOMIC DNA]</scope>
    <source>
        <strain evidence="1 2">FP15055 ss-10</strain>
    </source>
</reference>
<feature type="non-terminal residue" evidence="1">
    <location>
        <position position="1"/>
    </location>
</feature>
<dbReference type="EMBL" id="KN880485">
    <property type="protein sequence ID" value="KIY69380.1"/>
    <property type="molecule type" value="Genomic_DNA"/>
</dbReference>